<dbReference type="InterPro" id="IPR017585">
    <property type="entry name" value="SAF_FlgA"/>
</dbReference>
<protein>
    <submittedName>
        <fullName evidence="3">Flagellar basal body P-ring formation chaperone FlgA</fullName>
    </submittedName>
</protein>
<keyword evidence="3" id="KW-0969">Cilium</keyword>
<feature type="signal peptide" evidence="1">
    <location>
        <begin position="1"/>
        <end position="24"/>
    </location>
</feature>
<dbReference type="InterPro" id="IPR039246">
    <property type="entry name" value="Flagellar_FlgA"/>
</dbReference>
<dbReference type="PANTHER" id="PTHR36307:SF1">
    <property type="entry name" value="FLAGELLA BASAL BODY P-RING FORMATION PROTEIN FLGA"/>
    <property type="match status" value="1"/>
</dbReference>
<dbReference type="Gene3D" id="2.30.30.760">
    <property type="match status" value="1"/>
</dbReference>
<keyword evidence="3" id="KW-0282">Flagellum</keyword>
<keyword evidence="3" id="KW-0966">Cell projection</keyword>
<evidence type="ECO:0000313" key="3">
    <source>
        <dbReference type="EMBL" id="UYQ73755.1"/>
    </source>
</evidence>
<feature type="chain" id="PRO_5046093836" evidence="1">
    <location>
        <begin position="25"/>
        <end position="317"/>
    </location>
</feature>
<feature type="domain" description="Flagella basal body P-ring formation protein FlgA SAF" evidence="2">
    <location>
        <begin position="189"/>
        <end position="307"/>
    </location>
</feature>
<evidence type="ECO:0000256" key="1">
    <source>
        <dbReference type="SAM" id="SignalP"/>
    </source>
</evidence>
<proteinExistence type="predicted"/>
<dbReference type="NCBIfam" id="TIGR03170">
    <property type="entry name" value="flgA_cterm"/>
    <property type="match status" value="1"/>
</dbReference>
<organism evidence="3 4">
    <name type="scientific">Pelagibacterium flavum</name>
    <dbReference type="NCBI Taxonomy" id="2984530"/>
    <lineage>
        <taxon>Bacteria</taxon>
        <taxon>Pseudomonadati</taxon>
        <taxon>Pseudomonadota</taxon>
        <taxon>Alphaproteobacteria</taxon>
        <taxon>Hyphomicrobiales</taxon>
        <taxon>Devosiaceae</taxon>
        <taxon>Pelagibacterium</taxon>
    </lineage>
</organism>
<dbReference type="Pfam" id="PF13144">
    <property type="entry name" value="ChapFlgA"/>
    <property type="match status" value="1"/>
</dbReference>
<dbReference type="PANTHER" id="PTHR36307">
    <property type="entry name" value="FLAGELLA BASAL BODY P-RING FORMATION PROTEIN FLGA"/>
    <property type="match status" value="1"/>
</dbReference>
<dbReference type="EMBL" id="CP107716">
    <property type="protein sequence ID" value="UYQ73755.1"/>
    <property type="molecule type" value="Genomic_DNA"/>
</dbReference>
<gene>
    <name evidence="3" type="primary">flgA</name>
    <name evidence="3" type="ORF">OF122_08355</name>
</gene>
<dbReference type="RefSeq" id="WP_264227313.1">
    <property type="nucleotide sequence ID" value="NZ_CP107716.1"/>
</dbReference>
<dbReference type="Proteomes" id="UP001163882">
    <property type="component" value="Chromosome"/>
</dbReference>
<name>A0ABY6IX40_9HYPH</name>
<keyword evidence="4" id="KW-1185">Reference proteome</keyword>
<reference evidence="3" key="1">
    <citation type="submission" date="2022-10" db="EMBL/GenBank/DDBJ databases">
        <title>YIM 151497 complete genome.</title>
        <authorList>
            <person name="Chen X."/>
        </authorList>
    </citation>
    <scope>NUCLEOTIDE SEQUENCE</scope>
    <source>
        <strain evidence="3">YIM 151497</strain>
    </source>
</reference>
<keyword evidence="1" id="KW-0732">Signal</keyword>
<evidence type="ECO:0000313" key="4">
    <source>
        <dbReference type="Proteomes" id="UP001163882"/>
    </source>
</evidence>
<dbReference type="CDD" id="cd11614">
    <property type="entry name" value="SAF_CpaB_FlgA_like"/>
    <property type="match status" value="1"/>
</dbReference>
<evidence type="ECO:0000259" key="2">
    <source>
        <dbReference type="Pfam" id="PF13144"/>
    </source>
</evidence>
<sequence length="317" mass="33064">MIVSLLKRTGFAIAVCALAGAAQAEPMLRGDVTVNAAIVTVGDLFEDAGLIAETAVFRAPAPGTSGVLSLEDIAAAVKAAGIESFEPGGYDRIRVARVGIDVGQDLLSDLIADDLRARGILTADMEMDIALDAPLPAMIAADTDTPASLTILRYMPGSSSFSARFQVSGIDRPLDVSGQIQLMIAAPHLTRTLPQGTILGPNDIEMRMIPLAYAESTGLVAMEEIMGMALQRQTREGVMLKPSDIAAPEIISRNDSVTVVFQQGALTLTTTGKALNSASLSQPVSVLNTMTNKVLQGIATQNGTVTVYSGPQQLAGL</sequence>
<accession>A0ABY6IX40</accession>